<dbReference type="OrthoDB" id="7275351at2"/>
<evidence type="ECO:0000313" key="1">
    <source>
        <dbReference type="EMBL" id="GEK94621.1"/>
    </source>
</evidence>
<name>A0A511B4X5_9PROT</name>
<protein>
    <submittedName>
        <fullName evidence="1">Uncharacterized protein</fullName>
    </submittedName>
</protein>
<proteinExistence type="predicted"/>
<organism evidence="1 2">
    <name type="scientific">Gluconobacter wancherniae NBRC 103581</name>
    <dbReference type="NCBI Taxonomy" id="656744"/>
    <lineage>
        <taxon>Bacteria</taxon>
        <taxon>Pseudomonadati</taxon>
        <taxon>Pseudomonadota</taxon>
        <taxon>Alphaproteobacteria</taxon>
        <taxon>Acetobacterales</taxon>
        <taxon>Acetobacteraceae</taxon>
        <taxon>Gluconobacter</taxon>
    </lineage>
</organism>
<sequence>MLRSPLQPLLRIASDLPEWDAEVRAETYLLVFEAVSSEVGWAATKVLPAPSPFSQRHLKGCVCCRSPVAEELGRIAQSRLLGNGVKFTNVLLLVPAEQLDNYWKTLKEDVLVKARFRLEILAGNTTPESVYRY</sequence>
<dbReference type="RefSeq" id="WP_146798331.1">
    <property type="nucleotide sequence ID" value="NZ_BARC01000001.1"/>
</dbReference>
<dbReference type="EMBL" id="BJUZ01000004">
    <property type="protein sequence ID" value="GEK94621.1"/>
    <property type="molecule type" value="Genomic_DNA"/>
</dbReference>
<comment type="caution">
    <text evidence="1">The sequence shown here is derived from an EMBL/GenBank/DDBJ whole genome shotgun (WGS) entry which is preliminary data.</text>
</comment>
<reference evidence="1 2" key="1">
    <citation type="submission" date="2019-07" db="EMBL/GenBank/DDBJ databases">
        <title>Whole genome shotgun sequence of Gluconobacter wancherniae NBRC 103581.</title>
        <authorList>
            <person name="Hosoyama A."/>
            <person name="Uohara A."/>
            <person name="Ohji S."/>
            <person name="Ichikawa N."/>
        </authorList>
    </citation>
    <scope>NUCLEOTIDE SEQUENCE [LARGE SCALE GENOMIC DNA]</scope>
    <source>
        <strain evidence="1 2">NBRC 103581</strain>
    </source>
</reference>
<dbReference type="AlphaFoldDB" id="A0A511B4X5"/>
<evidence type="ECO:0000313" key="2">
    <source>
        <dbReference type="Proteomes" id="UP000321230"/>
    </source>
</evidence>
<gene>
    <name evidence="1" type="ORF">GWA01_23910</name>
</gene>
<dbReference type="Proteomes" id="UP000321230">
    <property type="component" value="Unassembled WGS sequence"/>
</dbReference>
<accession>A0A511B4X5</accession>
<keyword evidence="2" id="KW-1185">Reference proteome</keyword>